<evidence type="ECO:0000313" key="1">
    <source>
        <dbReference type="EMBL" id="KAJ8647285.1"/>
    </source>
</evidence>
<proteinExistence type="predicted"/>
<dbReference type="Proteomes" id="UP001234297">
    <property type="component" value="Chromosome 1"/>
</dbReference>
<organism evidence="1 2">
    <name type="scientific">Persea americana</name>
    <name type="common">Avocado</name>
    <dbReference type="NCBI Taxonomy" id="3435"/>
    <lineage>
        <taxon>Eukaryota</taxon>
        <taxon>Viridiplantae</taxon>
        <taxon>Streptophyta</taxon>
        <taxon>Embryophyta</taxon>
        <taxon>Tracheophyta</taxon>
        <taxon>Spermatophyta</taxon>
        <taxon>Magnoliopsida</taxon>
        <taxon>Magnoliidae</taxon>
        <taxon>Laurales</taxon>
        <taxon>Lauraceae</taxon>
        <taxon>Persea</taxon>
    </lineage>
</organism>
<accession>A0ACC2MPE2</accession>
<keyword evidence="2" id="KW-1185">Reference proteome</keyword>
<name>A0ACC2MPE2_PERAE</name>
<dbReference type="EMBL" id="CM056809">
    <property type="protein sequence ID" value="KAJ8647285.1"/>
    <property type="molecule type" value="Genomic_DNA"/>
</dbReference>
<comment type="caution">
    <text evidence="1">The sequence shown here is derived from an EMBL/GenBank/DDBJ whole genome shotgun (WGS) entry which is preliminary data.</text>
</comment>
<reference evidence="1 2" key="1">
    <citation type="journal article" date="2022" name="Hortic Res">
        <title>A haplotype resolved chromosomal level avocado genome allows analysis of novel avocado genes.</title>
        <authorList>
            <person name="Nath O."/>
            <person name="Fletcher S.J."/>
            <person name="Hayward A."/>
            <person name="Shaw L.M."/>
            <person name="Masouleh A.K."/>
            <person name="Furtado A."/>
            <person name="Henry R.J."/>
            <person name="Mitter N."/>
        </authorList>
    </citation>
    <scope>NUCLEOTIDE SEQUENCE [LARGE SCALE GENOMIC DNA]</scope>
    <source>
        <strain evidence="2">cv. Hass</strain>
    </source>
</reference>
<sequence>MISALLPQSSVFSTLSCPKLPFRHQRSKDPKLISRLIPRKLLVRGPFRSPSVIKCNVSGRSGQGFRLKDVKEFHPEPFWLSLSKEAFGVLRSLIVFLIEQPSQLRYIEWPSFQSTLKTATLTLVLVALLIVAISTVDSALCYLLTLLLRRTA</sequence>
<protein>
    <submittedName>
        <fullName evidence="1">Uncharacterized protein</fullName>
    </submittedName>
</protein>
<gene>
    <name evidence="1" type="ORF">MRB53_000308</name>
</gene>
<evidence type="ECO:0000313" key="2">
    <source>
        <dbReference type="Proteomes" id="UP001234297"/>
    </source>
</evidence>